<evidence type="ECO:0000313" key="2">
    <source>
        <dbReference type="Proteomes" id="UP001057402"/>
    </source>
</evidence>
<name>A0ACB9MPZ1_9MYRT</name>
<protein>
    <submittedName>
        <fullName evidence="1">Uncharacterized protein</fullName>
    </submittedName>
</protein>
<sequence>MYLVGGCVRDLILKRFPKDFDIITSAELEVRNTFPKSEVIGRCFPICQEHVNDTTVEVSSFKTDFTINGCEDNLRLHWEMEDLSKAKYHTCRSIIYFVISRNTQASYFVSRGFKRRDKGSNMMLLGLFANLDKVIALLAFHNDLAHKLREPSVVSTFALAAPISKLKMMNEVDLAGTVKDLLFNMANWHYVSKVTRKYPQAPCSDLGFLTLLKGGWEVEACLHSRSTINYDSLMAGNLQEVCHKFARIVFDTIYPACHLSDPQYV</sequence>
<evidence type="ECO:0000313" key="1">
    <source>
        <dbReference type="EMBL" id="KAI4326181.1"/>
    </source>
</evidence>
<gene>
    <name evidence="1" type="ORF">MLD38_031519</name>
</gene>
<comment type="caution">
    <text evidence="1">The sequence shown here is derived from an EMBL/GenBank/DDBJ whole genome shotgun (WGS) entry which is preliminary data.</text>
</comment>
<keyword evidence="2" id="KW-1185">Reference proteome</keyword>
<accession>A0ACB9MPZ1</accession>
<organism evidence="1 2">
    <name type="scientific">Melastoma candidum</name>
    <dbReference type="NCBI Taxonomy" id="119954"/>
    <lineage>
        <taxon>Eukaryota</taxon>
        <taxon>Viridiplantae</taxon>
        <taxon>Streptophyta</taxon>
        <taxon>Embryophyta</taxon>
        <taxon>Tracheophyta</taxon>
        <taxon>Spermatophyta</taxon>
        <taxon>Magnoliopsida</taxon>
        <taxon>eudicotyledons</taxon>
        <taxon>Gunneridae</taxon>
        <taxon>Pentapetalae</taxon>
        <taxon>rosids</taxon>
        <taxon>malvids</taxon>
        <taxon>Myrtales</taxon>
        <taxon>Melastomataceae</taxon>
        <taxon>Melastomatoideae</taxon>
        <taxon>Melastomateae</taxon>
        <taxon>Melastoma</taxon>
    </lineage>
</organism>
<dbReference type="Proteomes" id="UP001057402">
    <property type="component" value="Chromosome 9"/>
</dbReference>
<dbReference type="EMBL" id="CM042888">
    <property type="protein sequence ID" value="KAI4326181.1"/>
    <property type="molecule type" value="Genomic_DNA"/>
</dbReference>
<reference evidence="2" key="1">
    <citation type="journal article" date="2023" name="Front. Plant Sci.">
        <title>Chromosomal-level genome assembly of Melastoma candidum provides insights into trichome evolution.</title>
        <authorList>
            <person name="Zhong Y."/>
            <person name="Wu W."/>
            <person name="Sun C."/>
            <person name="Zou P."/>
            <person name="Liu Y."/>
            <person name="Dai S."/>
            <person name="Zhou R."/>
        </authorList>
    </citation>
    <scope>NUCLEOTIDE SEQUENCE [LARGE SCALE GENOMIC DNA]</scope>
</reference>
<proteinExistence type="predicted"/>